<dbReference type="Pfam" id="PF18192">
    <property type="entry name" value="DNTTIP1_dimer"/>
    <property type="match status" value="1"/>
</dbReference>
<feature type="region of interest" description="Disordered" evidence="4">
    <location>
        <begin position="674"/>
        <end position="697"/>
    </location>
</feature>
<evidence type="ECO:0000313" key="8">
    <source>
        <dbReference type="Proteomes" id="UP000311919"/>
    </source>
</evidence>
<comment type="subcellular location">
    <subcellularLocation>
        <location evidence="1">Nucleus</location>
    </subcellularLocation>
</comment>
<feature type="compositionally biased region" description="Polar residues" evidence="4">
    <location>
        <begin position="553"/>
        <end position="569"/>
    </location>
</feature>
<dbReference type="PANTHER" id="PTHR23399:SF2">
    <property type="entry name" value="DEOXYNUCLEOTIDYLTRANSFERASE TERMINAL-INTERACTING PROTEIN 1"/>
    <property type="match status" value="1"/>
</dbReference>
<dbReference type="EMBL" id="SKCS01000154">
    <property type="protein sequence ID" value="TNN15168.1"/>
    <property type="molecule type" value="Genomic_DNA"/>
</dbReference>
<feature type="region of interest" description="Disordered" evidence="4">
    <location>
        <begin position="803"/>
        <end position="835"/>
    </location>
</feature>
<evidence type="ECO:0000256" key="2">
    <source>
        <dbReference type="ARBA" id="ARBA00023125"/>
    </source>
</evidence>
<evidence type="ECO:0000256" key="3">
    <source>
        <dbReference type="ARBA" id="ARBA00023242"/>
    </source>
</evidence>
<dbReference type="STRING" id="6182.A0A4Z2DFH8"/>
<feature type="region of interest" description="Disordered" evidence="4">
    <location>
        <begin position="354"/>
        <end position="374"/>
    </location>
</feature>
<dbReference type="OrthoDB" id="5860246at2759"/>
<reference evidence="7 8" key="1">
    <citation type="submission" date="2019-03" db="EMBL/GenBank/DDBJ databases">
        <title>An improved genome assembly of the fluke Schistosoma japonicum.</title>
        <authorList>
            <person name="Hu W."/>
            <person name="Luo F."/>
            <person name="Yin M."/>
            <person name="Mo X."/>
            <person name="Sun C."/>
            <person name="Wu Q."/>
            <person name="Zhu B."/>
            <person name="Xiang M."/>
            <person name="Wang J."/>
            <person name="Wang Y."/>
            <person name="Zhang T."/>
            <person name="Xu B."/>
            <person name="Zheng H."/>
            <person name="Feng Z."/>
        </authorList>
    </citation>
    <scope>NUCLEOTIDE SEQUENCE [LARGE SCALE GENOMIC DNA]</scope>
    <source>
        <strain evidence="7">HuSjv2</strain>
        <tissue evidence="7">Worms</tissue>
    </source>
</reference>
<dbReference type="EMBL" id="SKCS01000154">
    <property type="protein sequence ID" value="TNN15167.1"/>
    <property type="molecule type" value="Genomic_DNA"/>
</dbReference>
<dbReference type="GO" id="GO:0003677">
    <property type="term" value="F:DNA binding"/>
    <property type="evidence" value="ECO:0007669"/>
    <property type="project" value="UniProtKB-KW"/>
</dbReference>
<dbReference type="Proteomes" id="UP000311919">
    <property type="component" value="Unassembled WGS sequence"/>
</dbReference>
<dbReference type="InterPro" id="IPR041384">
    <property type="entry name" value="DNTTIP1_dimer"/>
</dbReference>
<sequence>MDQSIKLNQCCSPSPIHNKLVNGVQTKASRLIDVDHCQLPCNPPNHKFNITSPNPIKETCAIRNSFCVPENQHTILQSFCRQIGPSVLPSSDFISSYCKPTDLQLTSNYNHIASVPSFFQPFPLLRHSTSSLVTSVSSSSTLSSFRNSYNTPLLSITAPIQYPSHPYPSYCSFSSHSLKPISSVKPYLSSNHIHSESSKIMLDNVMKNKSFNPLTTLTAPITASVTTTVYATTSTTATITTSAMTRGCPYQTTHYSSSESLSSQNSNFSFLYPSVFNFPSPKAFTVVESNDGTSSLTSSSYSIAHQFPTYSSNIPQTCVFPPSSPMSSSSSLLTRRNVPQLITQSSIISLTQRHSNDVGNNNHNDKSSDNFKNDLTTVNDSSSCNFISRNNNRIINNSDLNTDKKSSGPNILNLSVPSTSESLTNTDEKCNSLPRFNLRYANVLHYPKYSNRKNSGFERRLKHTGLILDAKLTLHLLRKFLQPYINRDFDQLLKKYMDDIILLAVNNIRDVLGEQSVSETDLNKFRQSLIRRVAQRYFPERDHWNSRNHQETKSNPASEFGNSKSEEQNIQTSGFTIQSTTSSSPVFQSKSLNSKLQSSIPTPDSSESVYFDKPSRLSPIPTSDSINFEKSLIPNNAKDPVIEKTFQTEHPTIHNPISQKDEAHYSLRSVSSYSSLGSVRKRQHPSSRPKNSSNLYDNSNYFSINTESLTSECNDVNYLPGKCANLTFSSHSPSSASSNSTVGFFRDPFSSDSDGTLIGSNATLSGQGNIQLPHKSSSFKINCSASLSSTVKETSNTSIRRMKSKASRGRKTSWWRKTRANKSKSKVTTSTNNSDRIEYGEHDRELMDNKTSLAQNDLHQSVSTLSNQPSTSSVIHTSININDEFLHNTNHVIHDHEDCDDDSSGSKSHTCKNTSRLSRKNLTTIKNNVNTYNKFVTKNSNVTKFTFDQNTPFALGSSANAWLGMGTARGRIYSKHPELFRYICDNEDKAWLVQTGLIISHGVKAYLVHAEQVHQIAKQINSYSSKLNNTVRTEKLKTFKLPHWFLQKVRVVASRHIFFSHITSSTELELINKETVTNEQDNSSTVDTSPPPLQSISLLSSPMTRTNIRKFKVDNSLSISNPIEINHSTIHNVSAITAVSSSKKIQNSPLTVSSSLSSSCSSSVTPKYYLATSSLQDYHEFDNRLISSDSNSLLNRNQTKLNCKSKIDNDTNNSVNTLHSQSSPNPPTLERFDYSTNR</sequence>
<feature type="region of interest" description="Disordered" evidence="4">
    <location>
        <begin position="541"/>
        <end position="569"/>
    </location>
</feature>
<evidence type="ECO:0000256" key="4">
    <source>
        <dbReference type="SAM" id="MobiDB-lite"/>
    </source>
</evidence>
<feature type="region of interest" description="Disordered" evidence="4">
    <location>
        <begin position="1204"/>
        <end position="1238"/>
    </location>
</feature>
<evidence type="ECO:0000256" key="1">
    <source>
        <dbReference type="ARBA" id="ARBA00004123"/>
    </source>
</evidence>
<keyword evidence="2" id="KW-0238">DNA-binding</keyword>
<evidence type="ECO:0000259" key="5">
    <source>
        <dbReference type="Pfam" id="PF18192"/>
    </source>
</evidence>
<dbReference type="InterPro" id="IPR026064">
    <property type="entry name" value="TdIF1"/>
</dbReference>
<feature type="compositionally biased region" description="Polar residues" evidence="4">
    <location>
        <begin position="1210"/>
        <end position="1223"/>
    </location>
</feature>
<feature type="domain" description="TdIF1 C-terminal" evidence="6">
    <location>
        <begin position="950"/>
        <end position="1049"/>
    </location>
</feature>
<dbReference type="InterPro" id="IPR049121">
    <property type="entry name" value="TdIF1_C"/>
</dbReference>
<feature type="compositionally biased region" description="Polar residues" evidence="4">
    <location>
        <begin position="688"/>
        <end position="697"/>
    </location>
</feature>
<feature type="domain" description="DNTTIP1 dimerisation" evidence="5">
    <location>
        <begin position="474"/>
        <end position="528"/>
    </location>
</feature>
<proteinExistence type="predicted"/>
<feature type="region of interest" description="Disordered" evidence="4">
    <location>
        <begin position="594"/>
        <end position="613"/>
    </location>
</feature>
<accession>A0A4Z2DFH8</accession>
<dbReference type="GO" id="GO:0005634">
    <property type="term" value="C:nucleus"/>
    <property type="evidence" value="ECO:0007669"/>
    <property type="project" value="UniProtKB-SubCell"/>
</dbReference>
<keyword evidence="8" id="KW-1185">Reference proteome</keyword>
<dbReference type="GO" id="GO:0031491">
    <property type="term" value="F:nucleosome binding"/>
    <property type="evidence" value="ECO:0007669"/>
    <property type="project" value="TreeGrafter"/>
</dbReference>
<feature type="compositionally biased region" description="Basic and acidic residues" evidence="4">
    <location>
        <begin position="541"/>
        <end position="552"/>
    </location>
</feature>
<evidence type="ECO:0000313" key="7">
    <source>
        <dbReference type="EMBL" id="TNN15168.1"/>
    </source>
</evidence>
<dbReference type="Pfam" id="PF21229">
    <property type="entry name" value="TdIF1_2nd"/>
    <property type="match status" value="1"/>
</dbReference>
<organism evidence="7 8">
    <name type="scientific">Schistosoma japonicum</name>
    <name type="common">Blood fluke</name>
    <dbReference type="NCBI Taxonomy" id="6182"/>
    <lineage>
        <taxon>Eukaryota</taxon>
        <taxon>Metazoa</taxon>
        <taxon>Spiralia</taxon>
        <taxon>Lophotrochozoa</taxon>
        <taxon>Platyhelminthes</taxon>
        <taxon>Trematoda</taxon>
        <taxon>Digenea</taxon>
        <taxon>Strigeidida</taxon>
        <taxon>Schistosomatoidea</taxon>
        <taxon>Schistosomatidae</taxon>
        <taxon>Schistosoma</taxon>
    </lineage>
</organism>
<feature type="compositionally biased region" description="Basic and acidic residues" evidence="4">
    <location>
        <begin position="363"/>
        <end position="372"/>
    </location>
</feature>
<protein>
    <submittedName>
        <fullName evidence="7">Deoxynucleotidyltransferase terminal-interacting protein isoform 2</fullName>
    </submittedName>
</protein>
<name>A0A4Z2DFH8_SCHJA</name>
<keyword evidence="3" id="KW-0539">Nucleus</keyword>
<dbReference type="GO" id="GO:0016740">
    <property type="term" value="F:transferase activity"/>
    <property type="evidence" value="ECO:0007669"/>
    <property type="project" value="UniProtKB-KW"/>
</dbReference>
<keyword evidence="7" id="KW-0808">Transferase</keyword>
<evidence type="ECO:0000259" key="6">
    <source>
        <dbReference type="Pfam" id="PF21229"/>
    </source>
</evidence>
<gene>
    <name evidence="7" type="ORF">EWB00_001583</name>
</gene>
<dbReference type="PANTHER" id="PTHR23399">
    <property type="entry name" value="DEOXYNUCLEOTIDYLTRANSFERASE TERMINAL-INTERACTING PROTEIN 1"/>
    <property type="match status" value="1"/>
</dbReference>
<comment type="caution">
    <text evidence="7">The sequence shown here is derived from an EMBL/GenBank/DDBJ whole genome shotgun (WGS) entry which is preliminary data.</text>
</comment>
<dbReference type="AlphaFoldDB" id="A0A4Z2DFH8"/>
<feature type="compositionally biased region" description="Basic residues" evidence="4">
    <location>
        <begin position="803"/>
        <end position="825"/>
    </location>
</feature>